<feature type="compositionally biased region" description="Polar residues" evidence="1">
    <location>
        <begin position="20"/>
        <end position="31"/>
    </location>
</feature>
<dbReference type="Proteomes" id="UP000280792">
    <property type="component" value="Unassembled WGS sequence"/>
</dbReference>
<evidence type="ECO:0000256" key="1">
    <source>
        <dbReference type="SAM" id="MobiDB-lite"/>
    </source>
</evidence>
<proteinExistence type="predicted"/>
<comment type="caution">
    <text evidence="2">The sequence shown here is derived from an EMBL/GenBank/DDBJ whole genome shotgun (WGS) entry which is preliminary data.</text>
</comment>
<dbReference type="EMBL" id="QWEZ01000002">
    <property type="protein sequence ID" value="RRJ83503.1"/>
    <property type="molecule type" value="Genomic_DNA"/>
</dbReference>
<dbReference type="AlphaFoldDB" id="A0A3P3VRS1"/>
<protein>
    <submittedName>
        <fullName evidence="2">DUF1272 domain-containing protein</fullName>
    </submittedName>
</protein>
<keyword evidence="3" id="KW-1185">Reference proteome</keyword>
<evidence type="ECO:0000313" key="2">
    <source>
        <dbReference type="EMBL" id="RRJ83503.1"/>
    </source>
</evidence>
<accession>A0A3P3VRS1</accession>
<reference evidence="2 3" key="1">
    <citation type="submission" date="2018-08" db="EMBL/GenBank/DDBJ databases">
        <authorList>
            <person name="Khan S.A."/>
        </authorList>
    </citation>
    <scope>NUCLEOTIDE SEQUENCE [LARGE SCALE GENOMIC DNA]</scope>
    <source>
        <strain evidence="2 3">GTF-13</strain>
    </source>
</reference>
<organism evidence="2 3">
    <name type="scientific">Aestuariirhabdus litorea</name>
    <dbReference type="NCBI Taxonomy" id="2528527"/>
    <lineage>
        <taxon>Bacteria</taxon>
        <taxon>Pseudomonadati</taxon>
        <taxon>Pseudomonadota</taxon>
        <taxon>Gammaproteobacteria</taxon>
        <taxon>Oceanospirillales</taxon>
        <taxon>Aestuariirhabdaceae</taxon>
        <taxon>Aestuariirhabdus</taxon>
    </lineage>
</organism>
<reference evidence="2 3" key="2">
    <citation type="submission" date="2018-12" db="EMBL/GenBank/DDBJ databases">
        <title>Simiduia agarivorans gen. nov., sp. nov., a marine, agarolytic bacterium isolated from shallow coastal water from Keelung, Taiwan.</title>
        <authorList>
            <person name="Shieh W.Y."/>
        </authorList>
    </citation>
    <scope>NUCLEOTIDE SEQUENCE [LARGE SCALE GENOMIC DNA]</scope>
    <source>
        <strain evidence="2 3">GTF-13</strain>
    </source>
</reference>
<feature type="region of interest" description="Disordered" evidence="1">
    <location>
        <begin position="1"/>
        <end position="39"/>
    </location>
</feature>
<sequence length="39" mass="4212">MRSNCSGNLVTRPIHPPQHMANNPASTQRVQKQPGCPAS</sequence>
<evidence type="ECO:0000313" key="3">
    <source>
        <dbReference type="Proteomes" id="UP000280792"/>
    </source>
</evidence>
<name>A0A3P3VRS1_9GAMM</name>
<gene>
    <name evidence="2" type="ORF">D0544_12760</name>
</gene>